<keyword evidence="2" id="KW-1185">Reference proteome</keyword>
<sequence>MTISDAFDSEYDDDDDIADAVLHNEHDAPEDAPVNDLPTRARHALHNIGTLPIVKATNPDGTARVRQPGRQLVESMPHNVARFLMQAHEILVELSAMTATPTPEQCRSVGGHFWEPPIPGMRNECSECGHLGLIFEPTTNPTPRSDDAPTQ</sequence>
<name>A0A9E7TVG9_9CAUD</name>
<dbReference type="Proteomes" id="UP001059192">
    <property type="component" value="Segment"/>
</dbReference>
<evidence type="ECO:0000313" key="1">
    <source>
        <dbReference type="EMBL" id="UVK59813.1"/>
    </source>
</evidence>
<dbReference type="EMBL" id="ON970578">
    <property type="protein sequence ID" value="UVK59813.1"/>
    <property type="molecule type" value="Genomic_DNA"/>
</dbReference>
<reference evidence="1" key="1">
    <citation type="submission" date="2022-07" db="EMBL/GenBank/DDBJ databases">
        <authorList>
            <person name="Basulto B.M."/>
            <person name="Goecke B.E."/>
            <person name="Engstrom E.M."/>
            <person name="Moore Y."/>
            <person name="Pitman H.D."/>
            <person name="Schroeder M.D."/>
            <person name="Simpson G.E."/>
            <person name="Welch N."/>
            <person name="Tibbetts T.J."/>
            <person name="Butela K.A."/>
            <person name="Garlena R.A."/>
            <person name="Russell D.A."/>
            <person name="Jacobs-Sera D."/>
            <person name="Hatfull G.F."/>
        </authorList>
    </citation>
    <scope>NUCLEOTIDE SEQUENCE</scope>
</reference>
<gene>
    <name evidence="1" type="primary">73</name>
    <name evidence="1" type="ORF">SEA_ALEEMILY_73</name>
</gene>
<accession>A0A9E7TVG9</accession>
<organism evidence="1 2">
    <name type="scientific">Gordonia phage Aleemily</name>
    <dbReference type="NCBI Taxonomy" id="2965181"/>
    <lineage>
        <taxon>Viruses</taxon>
        <taxon>Duplodnaviria</taxon>
        <taxon>Heunggongvirae</taxon>
        <taxon>Uroviricota</taxon>
        <taxon>Caudoviricetes</taxon>
        <taxon>Kruegerviridae</taxon>
        <taxon>Cafassovirus</taxon>
        <taxon>Cafassovirus aleemily</taxon>
    </lineage>
</organism>
<protein>
    <submittedName>
        <fullName evidence="1">Uncharacterized protein</fullName>
    </submittedName>
</protein>
<evidence type="ECO:0000313" key="2">
    <source>
        <dbReference type="Proteomes" id="UP001059192"/>
    </source>
</evidence>
<proteinExistence type="predicted"/>